<name>A0ABP0FAL5_CLALP</name>
<dbReference type="PROSITE" id="PS50003">
    <property type="entry name" value="PH_DOMAIN"/>
    <property type="match status" value="2"/>
</dbReference>
<evidence type="ECO:0000256" key="2">
    <source>
        <dbReference type="ARBA" id="ARBA00022490"/>
    </source>
</evidence>
<dbReference type="EMBL" id="CAWYQH010000024">
    <property type="protein sequence ID" value="CAK8675510.1"/>
    <property type="molecule type" value="Genomic_DNA"/>
</dbReference>
<comment type="caution">
    <text evidence="12">The sequence shown here is derived from an EMBL/GenBank/DDBJ whole genome shotgun (WGS) entry which is preliminary data.</text>
</comment>
<dbReference type="SUPFAM" id="SSF57903">
    <property type="entry name" value="FYVE/PHD zinc finger"/>
    <property type="match status" value="1"/>
</dbReference>
<dbReference type="PANTHER" id="PTHR12673:SF241">
    <property type="entry name" value="DH DOMAIN-CONTAINING PROTEIN"/>
    <property type="match status" value="1"/>
</dbReference>
<keyword evidence="6" id="KW-0862">Zinc</keyword>
<organism evidence="12 13">
    <name type="scientific">Clavelina lepadiformis</name>
    <name type="common">Light-bulb sea squirt</name>
    <name type="synonym">Ascidia lepadiformis</name>
    <dbReference type="NCBI Taxonomy" id="159417"/>
    <lineage>
        <taxon>Eukaryota</taxon>
        <taxon>Metazoa</taxon>
        <taxon>Chordata</taxon>
        <taxon>Tunicata</taxon>
        <taxon>Ascidiacea</taxon>
        <taxon>Aplousobranchia</taxon>
        <taxon>Clavelinidae</taxon>
        <taxon>Clavelina</taxon>
    </lineage>
</organism>
<keyword evidence="7" id="KW-0206">Cytoskeleton</keyword>
<dbReference type="Pfam" id="PF00621">
    <property type="entry name" value="RhoGEF"/>
    <property type="match status" value="1"/>
</dbReference>
<evidence type="ECO:0000259" key="11">
    <source>
        <dbReference type="PROSITE" id="PS50178"/>
    </source>
</evidence>
<dbReference type="InterPro" id="IPR000306">
    <property type="entry name" value="Znf_FYVE"/>
</dbReference>
<dbReference type="InterPro" id="IPR001849">
    <property type="entry name" value="PH_domain"/>
</dbReference>
<dbReference type="CDD" id="cd00160">
    <property type="entry name" value="RhoGEF"/>
    <property type="match status" value="1"/>
</dbReference>
<evidence type="ECO:0000256" key="6">
    <source>
        <dbReference type="ARBA" id="ARBA00022833"/>
    </source>
</evidence>
<evidence type="ECO:0000256" key="1">
    <source>
        <dbReference type="ARBA" id="ARBA00004245"/>
    </source>
</evidence>
<feature type="domain" description="DH" evidence="10">
    <location>
        <begin position="132"/>
        <end position="316"/>
    </location>
</feature>
<dbReference type="PANTHER" id="PTHR12673">
    <property type="entry name" value="FACIOGENITAL DYSPLASIA PROTEIN"/>
    <property type="match status" value="1"/>
</dbReference>
<evidence type="ECO:0000256" key="7">
    <source>
        <dbReference type="ARBA" id="ARBA00023212"/>
    </source>
</evidence>
<dbReference type="InterPro" id="IPR013083">
    <property type="entry name" value="Znf_RING/FYVE/PHD"/>
</dbReference>
<comment type="subcellular location">
    <subcellularLocation>
        <location evidence="1">Cytoplasm</location>
        <location evidence="1">Cytoskeleton</location>
    </subcellularLocation>
</comment>
<feature type="domain" description="PH" evidence="9">
    <location>
        <begin position="346"/>
        <end position="445"/>
    </location>
</feature>
<evidence type="ECO:0000256" key="8">
    <source>
        <dbReference type="PROSITE-ProRule" id="PRU00091"/>
    </source>
</evidence>
<feature type="domain" description="PH" evidence="9">
    <location>
        <begin position="568"/>
        <end position="666"/>
    </location>
</feature>
<evidence type="ECO:0000256" key="5">
    <source>
        <dbReference type="ARBA" id="ARBA00022771"/>
    </source>
</evidence>
<evidence type="ECO:0000313" key="13">
    <source>
        <dbReference type="Proteomes" id="UP001642483"/>
    </source>
</evidence>
<dbReference type="PROSITE" id="PS50010">
    <property type="entry name" value="DH_2"/>
    <property type="match status" value="1"/>
</dbReference>
<dbReference type="Pfam" id="PF01363">
    <property type="entry name" value="FYVE"/>
    <property type="match status" value="1"/>
</dbReference>
<dbReference type="SMART" id="SM00233">
    <property type="entry name" value="PH"/>
    <property type="match status" value="2"/>
</dbReference>
<dbReference type="Gene3D" id="1.20.900.10">
    <property type="entry name" value="Dbl homology (DH) domain"/>
    <property type="match status" value="1"/>
</dbReference>
<dbReference type="SMART" id="SM00325">
    <property type="entry name" value="RhoGEF"/>
    <property type="match status" value="1"/>
</dbReference>
<dbReference type="InterPro" id="IPR035899">
    <property type="entry name" value="DBL_dom_sf"/>
</dbReference>
<dbReference type="InterPro" id="IPR000219">
    <property type="entry name" value="DH_dom"/>
</dbReference>
<evidence type="ECO:0000256" key="4">
    <source>
        <dbReference type="ARBA" id="ARBA00022723"/>
    </source>
</evidence>
<dbReference type="InterPro" id="IPR011011">
    <property type="entry name" value="Znf_FYVE_PHD"/>
</dbReference>
<accession>A0ABP0FAL5</accession>
<keyword evidence="4" id="KW-0479">Metal-binding</keyword>
<dbReference type="Proteomes" id="UP001642483">
    <property type="component" value="Unassembled WGS sequence"/>
</dbReference>
<reference evidence="12 13" key="1">
    <citation type="submission" date="2024-02" db="EMBL/GenBank/DDBJ databases">
        <authorList>
            <person name="Daric V."/>
            <person name="Darras S."/>
        </authorList>
    </citation>
    <scope>NUCLEOTIDE SEQUENCE [LARGE SCALE GENOMIC DNA]</scope>
</reference>
<dbReference type="SUPFAM" id="SSF48065">
    <property type="entry name" value="DBL homology domain (DH-domain)"/>
    <property type="match status" value="1"/>
</dbReference>
<evidence type="ECO:0000313" key="12">
    <source>
        <dbReference type="EMBL" id="CAK8675510.1"/>
    </source>
</evidence>
<proteinExistence type="predicted"/>
<sequence length="707" mass="80509">MDKRKPAFSIHDDEGVVVLCKALRIYERNMEKGIETSGGLLDIGFDTLHHRSASDALKHLQDSDVNSSTNDARLLVDTIKIRKQKFRLDNISIKKAGRRPANDTNQRAEVMVPHKQASVVSVKHSTSDSGKKLHSIAKELLTTEVVYVEILHLLDQIFHKAVRARDVIPKADVDKIFGHVSAIYQFHSTFLLPQLKERLENWDIKPQIGDILMQAAPFLKMHSQYMRHFEDSSSVLEAWLEKSSEFTEIIKTIEGLPTCKSLSLQHHMLAPVQRIPRYKLLLEDYVKRLPGGATDKKDAETALALVADAAKHSNEDISDKEKHLKLAKKLPNFTNADFDIAAVARKLLKEGPMKKIDDFEDKQQDSYLFLFSDVVVDCVPPQILQRNSYKVRTKIDLDGVHVYKVETSDDSFGFCVHGMKQYIEIGTRTSDEQNEWIREVEEAVKECERKKNSFKTTSSTTDSRSLSPSASSSFTLQDKELGKRCPRWLKYSKVSSCMVCSKHFVKLIRTKNHCRACGKIICADCSNQQVLLEYVPDEPQKICDVCYSILAIRKKGSFCVDANALSQNSLLADFLYFAENCDGKKMTKMWCVVPNGPPRLFLFKEPKDIRWEKMIELTKSSVSTCTESRGYSYCFKLEVKQTTYFLAMGDKEIAQKWLFVLKESGRGRILKKEDLENEECAALTLPPPSPKRKTNIFQNIVDFANTI</sequence>
<dbReference type="Gene3D" id="2.30.29.30">
    <property type="entry name" value="Pleckstrin-homology domain (PH domain)/Phosphotyrosine-binding domain (PTB)"/>
    <property type="match status" value="2"/>
</dbReference>
<dbReference type="InterPro" id="IPR017455">
    <property type="entry name" value="Znf_FYVE-rel"/>
</dbReference>
<dbReference type="InterPro" id="IPR055251">
    <property type="entry name" value="SOS1_NGEF_PH"/>
</dbReference>
<keyword evidence="13" id="KW-1185">Reference proteome</keyword>
<dbReference type="PROSITE" id="PS50178">
    <property type="entry name" value="ZF_FYVE"/>
    <property type="match status" value="1"/>
</dbReference>
<keyword evidence="5 8" id="KW-0863">Zinc-finger</keyword>
<gene>
    <name evidence="12" type="ORF">CVLEPA_LOCUS5085</name>
</gene>
<evidence type="ECO:0000259" key="10">
    <source>
        <dbReference type="PROSITE" id="PS50010"/>
    </source>
</evidence>
<dbReference type="SMART" id="SM00064">
    <property type="entry name" value="FYVE"/>
    <property type="match status" value="1"/>
</dbReference>
<dbReference type="Pfam" id="PF22697">
    <property type="entry name" value="SOS1_NGEF_PH"/>
    <property type="match status" value="1"/>
</dbReference>
<keyword evidence="3" id="KW-0344">Guanine-nucleotide releasing factor</keyword>
<dbReference type="InterPro" id="IPR011993">
    <property type="entry name" value="PH-like_dom_sf"/>
</dbReference>
<dbReference type="SUPFAM" id="SSF50729">
    <property type="entry name" value="PH domain-like"/>
    <property type="match status" value="2"/>
</dbReference>
<protein>
    <submittedName>
        <fullName evidence="12">Uncharacterized protein</fullName>
    </submittedName>
</protein>
<dbReference type="InterPro" id="IPR051092">
    <property type="entry name" value="FYVE_RhoGEF_PH"/>
</dbReference>
<feature type="domain" description="FYVE-type" evidence="11">
    <location>
        <begin position="491"/>
        <end position="551"/>
    </location>
</feature>
<evidence type="ECO:0000259" key="9">
    <source>
        <dbReference type="PROSITE" id="PS50003"/>
    </source>
</evidence>
<keyword evidence="2" id="KW-0963">Cytoplasm</keyword>
<evidence type="ECO:0000256" key="3">
    <source>
        <dbReference type="ARBA" id="ARBA00022658"/>
    </source>
</evidence>
<dbReference type="Gene3D" id="3.30.40.10">
    <property type="entry name" value="Zinc/RING finger domain, C3HC4 (zinc finger)"/>
    <property type="match status" value="1"/>
</dbReference>